<reference evidence="1 2" key="1">
    <citation type="submission" date="2024-04" db="EMBL/GenBank/DDBJ databases">
        <authorList>
            <person name="Waldvogel A.-M."/>
            <person name="Schoenle A."/>
        </authorList>
    </citation>
    <scope>NUCLEOTIDE SEQUENCE [LARGE SCALE GENOMIC DNA]</scope>
</reference>
<name>A0AAV2LNM3_KNICA</name>
<sequence>MTTGAFNFNNLLSPHWSKVLFRDAQVWGRVSAMRADDRYNLVGMLRGAHEDNPSSQPMHRSLHVFSMCEKVCVREGRRGQCWTPQEGLSCAIWLLRGLKQEGGMDPKSA</sequence>
<dbReference type="Proteomes" id="UP001497482">
    <property type="component" value="Chromosome 3"/>
</dbReference>
<protein>
    <submittedName>
        <fullName evidence="1">Uncharacterized protein</fullName>
    </submittedName>
</protein>
<organism evidence="1 2">
    <name type="scientific">Knipowitschia caucasica</name>
    <name type="common">Caucasian dwarf goby</name>
    <name type="synonym">Pomatoschistus caucasicus</name>
    <dbReference type="NCBI Taxonomy" id="637954"/>
    <lineage>
        <taxon>Eukaryota</taxon>
        <taxon>Metazoa</taxon>
        <taxon>Chordata</taxon>
        <taxon>Craniata</taxon>
        <taxon>Vertebrata</taxon>
        <taxon>Euteleostomi</taxon>
        <taxon>Actinopterygii</taxon>
        <taxon>Neopterygii</taxon>
        <taxon>Teleostei</taxon>
        <taxon>Neoteleostei</taxon>
        <taxon>Acanthomorphata</taxon>
        <taxon>Gobiaria</taxon>
        <taxon>Gobiiformes</taxon>
        <taxon>Gobioidei</taxon>
        <taxon>Gobiidae</taxon>
        <taxon>Gobiinae</taxon>
        <taxon>Knipowitschia</taxon>
    </lineage>
</organism>
<proteinExistence type="predicted"/>
<evidence type="ECO:0000313" key="1">
    <source>
        <dbReference type="EMBL" id="CAL1601968.1"/>
    </source>
</evidence>
<evidence type="ECO:0000313" key="2">
    <source>
        <dbReference type="Proteomes" id="UP001497482"/>
    </source>
</evidence>
<dbReference type="EMBL" id="OZ035825">
    <property type="protein sequence ID" value="CAL1601968.1"/>
    <property type="molecule type" value="Genomic_DNA"/>
</dbReference>
<dbReference type="AlphaFoldDB" id="A0AAV2LNM3"/>
<keyword evidence="2" id="KW-1185">Reference proteome</keyword>
<gene>
    <name evidence="1" type="ORF">KC01_LOCUS29822</name>
</gene>
<accession>A0AAV2LNM3</accession>